<dbReference type="EMBL" id="CP006585">
    <property type="protein sequence ID" value="AGW12153.1"/>
    <property type="molecule type" value="Genomic_DNA"/>
</dbReference>
<dbReference type="Proteomes" id="UP000016587">
    <property type="component" value="Chromosome"/>
</dbReference>
<dbReference type="AlphaFoldDB" id="T2G7A3"/>
<protein>
    <recommendedName>
        <fullName evidence="3">Holin</fullName>
    </recommendedName>
</protein>
<proteinExistence type="predicted"/>
<dbReference type="RefSeq" id="WP_021758748.1">
    <property type="nucleotide sequence ID" value="NC_022444.1"/>
</dbReference>
<reference evidence="1 2" key="1">
    <citation type="journal article" date="2013" name="J. Bacteriol.">
        <title>Roles of HynAB and Ech, the only two hydrogenases found in the model sulfate reducer Desulfovibrio gigas.</title>
        <authorList>
            <person name="Morais-Silva F.O."/>
            <person name="Santos C.I."/>
            <person name="Rodrigues R."/>
            <person name="Pereira I.A."/>
            <person name="Rodrigues-Pousada C."/>
        </authorList>
    </citation>
    <scope>NUCLEOTIDE SEQUENCE [LARGE SCALE GENOMIC DNA]</scope>
    <source>
        <strain evidence="2">ATCC 19364 / DSM 1382 / NCIMB 9332 / VKM B-1759</strain>
    </source>
</reference>
<dbReference type="STRING" id="1121448.DGI_0219"/>
<gene>
    <name evidence="1" type="ORF">DGI_0219</name>
</gene>
<name>T2G7A3_MEGG1</name>
<dbReference type="PATRIC" id="fig|1121448.10.peg.225"/>
<sequence>MEKLTSRKLWTAVLGSALLLGARALELDVSPEQLYAAAGVLISYLLGQGLADAASRTNTDNAGESR</sequence>
<evidence type="ECO:0008006" key="3">
    <source>
        <dbReference type="Google" id="ProtNLM"/>
    </source>
</evidence>
<dbReference type="KEGG" id="dgg:DGI_0219"/>
<reference evidence="2" key="2">
    <citation type="submission" date="2013-07" db="EMBL/GenBank/DDBJ databases">
        <authorList>
            <person name="Morais-Silva F.O."/>
            <person name="Rezende A.M."/>
            <person name="Pimentel C."/>
            <person name="Resende D.M."/>
            <person name="Santos C.I."/>
            <person name="Clemente C."/>
            <person name="de Oliveira L.M."/>
            <person name="da Silva S.M."/>
            <person name="Costa D.A."/>
            <person name="Varela-Raposo A."/>
            <person name="Horacio E.C.A."/>
            <person name="Matos M."/>
            <person name="Flores O."/>
            <person name="Ruiz J.C."/>
            <person name="Rodrigues-Pousada C."/>
        </authorList>
    </citation>
    <scope>NUCLEOTIDE SEQUENCE [LARGE SCALE GENOMIC DNA]</scope>
    <source>
        <strain evidence="2">ATCC 19364 / DSM 1382 / NCIMB 9332 / VKM B-1759</strain>
    </source>
</reference>
<evidence type="ECO:0000313" key="2">
    <source>
        <dbReference type="Proteomes" id="UP000016587"/>
    </source>
</evidence>
<evidence type="ECO:0000313" key="1">
    <source>
        <dbReference type="EMBL" id="AGW12153.1"/>
    </source>
</evidence>
<dbReference type="HOGENOM" id="CLU_2824061_0_0_7"/>
<accession>T2G7A3</accession>
<organism evidence="1 2">
    <name type="scientific">Megalodesulfovibrio gigas (strain ATCC 19364 / DSM 1382 / NCIMB 9332 / VKM B-1759)</name>
    <name type="common">Desulfovibrio gigas</name>
    <dbReference type="NCBI Taxonomy" id="1121448"/>
    <lineage>
        <taxon>Bacteria</taxon>
        <taxon>Pseudomonadati</taxon>
        <taxon>Thermodesulfobacteriota</taxon>
        <taxon>Desulfovibrionia</taxon>
        <taxon>Desulfovibrionales</taxon>
        <taxon>Desulfovibrionaceae</taxon>
        <taxon>Megalodesulfovibrio</taxon>
    </lineage>
</organism>
<keyword evidence="2" id="KW-1185">Reference proteome</keyword>